<protein>
    <submittedName>
        <fullName evidence="4">Spartin-like</fullName>
    </submittedName>
</protein>
<dbReference type="GeneID" id="102808993"/>
<proteinExistence type="predicted"/>
<dbReference type="Pfam" id="PF06911">
    <property type="entry name" value="Senescence"/>
    <property type="match status" value="1"/>
</dbReference>
<dbReference type="Gene3D" id="1.20.58.80">
    <property type="entry name" value="Phosphotransferase system, lactose/cellobiose-type IIA subunit"/>
    <property type="match status" value="1"/>
</dbReference>
<feature type="domain" description="MIT" evidence="2">
    <location>
        <begin position="26"/>
        <end position="104"/>
    </location>
</feature>
<evidence type="ECO:0000256" key="1">
    <source>
        <dbReference type="SAM" id="MobiDB-lite"/>
    </source>
</evidence>
<dbReference type="PANTHER" id="PTHR21068">
    <property type="entry name" value="SPARTIN"/>
    <property type="match status" value="1"/>
</dbReference>
<dbReference type="PANTHER" id="PTHR21068:SF43">
    <property type="entry name" value="SPARTIN"/>
    <property type="match status" value="1"/>
</dbReference>
<feature type="region of interest" description="Disordered" evidence="1">
    <location>
        <begin position="1"/>
        <end position="20"/>
    </location>
</feature>
<dbReference type="InterPro" id="IPR009686">
    <property type="entry name" value="Senescence/spartin_C"/>
</dbReference>
<gene>
    <name evidence="4" type="primary">LOC102808993</name>
</gene>
<evidence type="ECO:0000259" key="2">
    <source>
        <dbReference type="SMART" id="SM00745"/>
    </source>
</evidence>
<dbReference type="Proteomes" id="UP000694865">
    <property type="component" value="Unplaced"/>
</dbReference>
<dbReference type="SMART" id="SM00745">
    <property type="entry name" value="MIT"/>
    <property type="match status" value="1"/>
</dbReference>
<accession>A0ABM0M6E5</accession>
<name>A0ABM0M6E5_SACKO</name>
<dbReference type="RefSeq" id="XP_006815586.1">
    <property type="nucleotide sequence ID" value="XM_006815523.1"/>
</dbReference>
<sequence>MKSQATRPRHNEQRTPIRSAGEAELVKQHYEEAFALVSQALGYDEQALTDLAITFYDKALKSLAKGLDIPCDEPGCVGREWNNARSMQTKMKRMTVQMKSRLENLKRQRVVAPTAPPKENGLSSQMEINAGLMYDGEPPSYAESEASAEEIICIQEGVQIYFLNSQGHVSAPSAPGPLRIFKFLNQENAEGAAHQVDQPPAFIQVCDWVYPLVPGQSPALKSLDGSYLFPDVNAPEQGSYVGLILSTDVKRTQIETFEKMLVSFAAVGVQRRGKTPTPMRPPPPQTRPLSATSSRPERISKPSQTVTMRPTPHTSDHERPPAYDVSTSSHARRTVADDEKEEEPESLEKDNLPHWSESLSHDIIKGAGWFSRGLGIGAEAAGKFVHKEAAKLREQLQPNEQPTEVDPKYQKGLEYAKQATGVAVKVSGFLIDVLCDVTKKIGKEVGPVIRQEGEKYIPGNWKSSSDAESSDEVDGAIHVAASGLGGMNIHSCLFTTFVKCCNLPLHIVNK</sequence>
<dbReference type="InterPro" id="IPR007330">
    <property type="entry name" value="MIT_dom"/>
</dbReference>
<evidence type="ECO:0000313" key="3">
    <source>
        <dbReference type="Proteomes" id="UP000694865"/>
    </source>
</evidence>
<feature type="region of interest" description="Disordered" evidence="1">
    <location>
        <begin position="270"/>
        <end position="354"/>
    </location>
</feature>
<dbReference type="InterPro" id="IPR045036">
    <property type="entry name" value="Spartin-like"/>
</dbReference>
<reference evidence="4" key="1">
    <citation type="submission" date="2025-08" db="UniProtKB">
        <authorList>
            <consortium name="RefSeq"/>
        </authorList>
    </citation>
    <scope>IDENTIFICATION</scope>
    <source>
        <tissue evidence="4">Testes</tissue>
    </source>
</reference>
<keyword evidence="3" id="KW-1185">Reference proteome</keyword>
<evidence type="ECO:0000313" key="4">
    <source>
        <dbReference type="RefSeq" id="XP_006815586.1"/>
    </source>
</evidence>
<organism evidence="3 4">
    <name type="scientific">Saccoglossus kowalevskii</name>
    <name type="common">Acorn worm</name>
    <dbReference type="NCBI Taxonomy" id="10224"/>
    <lineage>
        <taxon>Eukaryota</taxon>
        <taxon>Metazoa</taxon>
        <taxon>Hemichordata</taxon>
        <taxon>Enteropneusta</taxon>
        <taxon>Harrimaniidae</taxon>
        <taxon>Saccoglossus</taxon>
    </lineage>
</organism>